<evidence type="ECO:0000256" key="8">
    <source>
        <dbReference type="ARBA" id="ARBA00023235"/>
    </source>
</evidence>
<keyword evidence="7 11" id="KW-0143">Chaperone</keyword>
<dbReference type="Gene3D" id="1.10.3120.10">
    <property type="entry name" value="Trigger factor, C-terminal domain"/>
    <property type="match status" value="1"/>
</dbReference>
<evidence type="ECO:0000256" key="1">
    <source>
        <dbReference type="ARBA" id="ARBA00000971"/>
    </source>
</evidence>
<evidence type="ECO:0000256" key="5">
    <source>
        <dbReference type="ARBA" id="ARBA00022618"/>
    </source>
</evidence>
<evidence type="ECO:0000256" key="4">
    <source>
        <dbReference type="ARBA" id="ARBA00016902"/>
    </source>
</evidence>
<dbReference type="HAMAP" id="MF_00303">
    <property type="entry name" value="Trigger_factor_Tig"/>
    <property type="match status" value="1"/>
</dbReference>
<keyword evidence="9 11" id="KW-0131">Cell cycle</keyword>
<name>L0GV95_9GAMM</name>
<dbReference type="SUPFAM" id="SSF109998">
    <property type="entry name" value="Triger factor/SurA peptide-binding domain-like"/>
    <property type="match status" value="1"/>
</dbReference>
<dbReference type="GO" id="GO:0003755">
    <property type="term" value="F:peptidyl-prolyl cis-trans isomerase activity"/>
    <property type="evidence" value="ECO:0007669"/>
    <property type="project" value="UniProtKB-UniRule"/>
</dbReference>
<evidence type="ECO:0000256" key="11">
    <source>
        <dbReference type="HAMAP-Rule" id="MF_00303"/>
    </source>
</evidence>
<evidence type="ECO:0000256" key="9">
    <source>
        <dbReference type="ARBA" id="ARBA00023306"/>
    </source>
</evidence>
<dbReference type="InterPro" id="IPR005215">
    <property type="entry name" value="Trig_fac"/>
</dbReference>
<dbReference type="Proteomes" id="UP000010816">
    <property type="component" value="Chromosome"/>
</dbReference>
<evidence type="ECO:0000313" key="15">
    <source>
        <dbReference type="EMBL" id="AGA89290.1"/>
    </source>
</evidence>
<dbReference type="GO" id="GO:0043335">
    <property type="term" value="P:protein unfolding"/>
    <property type="evidence" value="ECO:0007669"/>
    <property type="project" value="TreeGrafter"/>
</dbReference>
<dbReference type="GO" id="GO:0005737">
    <property type="term" value="C:cytoplasm"/>
    <property type="evidence" value="ECO:0007669"/>
    <property type="project" value="UniProtKB-SubCell"/>
</dbReference>
<dbReference type="InterPro" id="IPR008881">
    <property type="entry name" value="Trigger_fac_ribosome-bd_bac"/>
</dbReference>
<dbReference type="PANTHER" id="PTHR30560:SF3">
    <property type="entry name" value="TRIGGER FACTOR-LIKE PROTEIN TIG, CHLOROPLASTIC"/>
    <property type="match status" value="1"/>
</dbReference>
<dbReference type="FunFam" id="3.10.50.40:FF:000001">
    <property type="entry name" value="Trigger factor"/>
    <property type="match status" value="1"/>
</dbReference>
<evidence type="ECO:0000256" key="13">
    <source>
        <dbReference type="RuleBase" id="RU003914"/>
    </source>
</evidence>
<gene>
    <name evidence="11" type="primary">tig</name>
    <name evidence="15" type="ORF">Thimo_0429</name>
</gene>
<dbReference type="GO" id="GO:0051083">
    <property type="term" value="P:'de novo' cotranslational protein folding"/>
    <property type="evidence" value="ECO:0007669"/>
    <property type="project" value="TreeGrafter"/>
</dbReference>
<dbReference type="NCBIfam" id="TIGR00115">
    <property type="entry name" value="tig"/>
    <property type="match status" value="1"/>
</dbReference>
<dbReference type="PATRIC" id="fig|765912.4.peg.414"/>
<dbReference type="GO" id="GO:0015031">
    <property type="term" value="P:protein transport"/>
    <property type="evidence" value="ECO:0007669"/>
    <property type="project" value="UniProtKB-UniRule"/>
</dbReference>
<keyword evidence="16" id="KW-1185">Reference proteome</keyword>
<dbReference type="RefSeq" id="WP_015279438.1">
    <property type="nucleotide sequence ID" value="NC_019940.1"/>
</dbReference>
<comment type="function">
    <text evidence="11">Involved in protein export. Acts as a chaperone by maintaining the newly synthesized protein in an open conformation. Functions as a peptidyl-prolyl cis-trans isomerase.</text>
</comment>
<comment type="catalytic activity">
    <reaction evidence="1 11 12">
        <text>[protein]-peptidylproline (omega=180) = [protein]-peptidylproline (omega=0)</text>
        <dbReference type="Rhea" id="RHEA:16237"/>
        <dbReference type="Rhea" id="RHEA-COMP:10747"/>
        <dbReference type="Rhea" id="RHEA-COMP:10748"/>
        <dbReference type="ChEBI" id="CHEBI:83833"/>
        <dbReference type="ChEBI" id="CHEBI:83834"/>
        <dbReference type="EC" id="5.2.1.8"/>
    </reaction>
</comment>
<dbReference type="InterPro" id="IPR036611">
    <property type="entry name" value="Trigger_fac_ribosome-bd_sf"/>
</dbReference>
<dbReference type="InterPro" id="IPR001179">
    <property type="entry name" value="PPIase_FKBP_dom"/>
</dbReference>
<comment type="similarity">
    <text evidence="2 11 13">Belongs to the FKBP-type PPIase family. Tig subfamily.</text>
</comment>
<dbReference type="HOGENOM" id="CLU_033058_2_0_6"/>
<dbReference type="GO" id="GO:0043022">
    <property type="term" value="F:ribosome binding"/>
    <property type="evidence" value="ECO:0007669"/>
    <property type="project" value="TreeGrafter"/>
</dbReference>
<dbReference type="GO" id="GO:0051301">
    <property type="term" value="P:cell division"/>
    <property type="evidence" value="ECO:0007669"/>
    <property type="project" value="UniProtKB-KW"/>
</dbReference>
<organism evidence="15 16">
    <name type="scientific">Thioflavicoccus mobilis 8321</name>
    <dbReference type="NCBI Taxonomy" id="765912"/>
    <lineage>
        <taxon>Bacteria</taxon>
        <taxon>Pseudomonadati</taxon>
        <taxon>Pseudomonadota</taxon>
        <taxon>Gammaproteobacteria</taxon>
        <taxon>Chromatiales</taxon>
        <taxon>Chromatiaceae</taxon>
        <taxon>Thioflavicoccus</taxon>
    </lineage>
</organism>
<comment type="domain">
    <text evidence="11">Consists of 3 domains; the N-terminus binds the ribosome, the middle domain has PPIase activity, while the C-terminus has intrinsic chaperone activity on its own.</text>
</comment>
<evidence type="ECO:0000256" key="2">
    <source>
        <dbReference type="ARBA" id="ARBA00005464"/>
    </source>
</evidence>
<dbReference type="PANTHER" id="PTHR30560">
    <property type="entry name" value="TRIGGER FACTOR CHAPERONE AND PEPTIDYL-PROLYL CIS/TRANS ISOMERASE"/>
    <property type="match status" value="1"/>
</dbReference>
<dbReference type="Pfam" id="PF05697">
    <property type="entry name" value="Trigger_N"/>
    <property type="match status" value="1"/>
</dbReference>
<dbReference type="EMBL" id="CP003051">
    <property type="protein sequence ID" value="AGA89290.1"/>
    <property type="molecule type" value="Genomic_DNA"/>
</dbReference>
<dbReference type="eggNOG" id="COG0544">
    <property type="taxonomic scope" value="Bacteria"/>
</dbReference>
<dbReference type="SUPFAM" id="SSF54534">
    <property type="entry name" value="FKBP-like"/>
    <property type="match status" value="1"/>
</dbReference>
<evidence type="ECO:0000256" key="10">
    <source>
        <dbReference type="ARBA" id="ARBA00029986"/>
    </source>
</evidence>
<dbReference type="EC" id="5.2.1.8" evidence="3 11"/>
<dbReference type="Gene3D" id="3.10.50.40">
    <property type="match status" value="1"/>
</dbReference>
<dbReference type="SUPFAM" id="SSF102735">
    <property type="entry name" value="Trigger factor ribosome-binding domain"/>
    <property type="match status" value="1"/>
</dbReference>
<dbReference type="GO" id="GO:0044183">
    <property type="term" value="F:protein folding chaperone"/>
    <property type="evidence" value="ECO:0007669"/>
    <property type="project" value="TreeGrafter"/>
</dbReference>
<dbReference type="InterPro" id="IPR008880">
    <property type="entry name" value="Trigger_fac_C"/>
</dbReference>
<dbReference type="AlphaFoldDB" id="L0GV95"/>
<dbReference type="PIRSF" id="PIRSF003095">
    <property type="entry name" value="Trigger_factor"/>
    <property type="match status" value="1"/>
</dbReference>
<evidence type="ECO:0000259" key="14">
    <source>
        <dbReference type="PROSITE" id="PS50059"/>
    </source>
</evidence>
<keyword evidence="8 11" id="KW-0413">Isomerase</keyword>
<dbReference type="Pfam" id="PF05698">
    <property type="entry name" value="Trigger_C"/>
    <property type="match status" value="1"/>
</dbReference>
<evidence type="ECO:0000256" key="7">
    <source>
        <dbReference type="ARBA" id="ARBA00023186"/>
    </source>
</evidence>
<evidence type="ECO:0000256" key="12">
    <source>
        <dbReference type="PROSITE-ProRule" id="PRU00277"/>
    </source>
</evidence>
<comment type="subcellular location">
    <subcellularLocation>
        <location evidence="11">Cytoplasm</location>
    </subcellularLocation>
    <text evidence="11">About half TF is bound to the ribosome near the polypeptide exit tunnel while the other half is free in the cytoplasm.</text>
</comment>
<dbReference type="KEGG" id="tmb:Thimo_0429"/>
<keyword evidence="6 11" id="KW-0697">Rotamase</keyword>
<keyword evidence="5 11" id="KW-0132">Cell division</keyword>
<keyword evidence="11" id="KW-0963">Cytoplasm</keyword>
<proteinExistence type="inferred from homology"/>
<evidence type="ECO:0000256" key="6">
    <source>
        <dbReference type="ARBA" id="ARBA00023110"/>
    </source>
</evidence>
<evidence type="ECO:0000256" key="3">
    <source>
        <dbReference type="ARBA" id="ARBA00013194"/>
    </source>
</evidence>
<dbReference type="STRING" id="765912.Thimo_0429"/>
<dbReference type="Gene3D" id="3.30.70.1050">
    <property type="entry name" value="Trigger factor ribosome-binding domain"/>
    <property type="match status" value="1"/>
</dbReference>
<dbReference type="InterPro" id="IPR046357">
    <property type="entry name" value="PPIase_dom_sf"/>
</dbReference>
<dbReference type="InterPro" id="IPR037041">
    <property type="entry name" value="Trigger_fac_C_sf"/>
</dbReference>
<accession>L0GV95</accession>
<evidence type="ECO:0000313" key="16">
    <source>
        <dbReference type="Proteomes" id="UP000010816"/>
    </source>
</evidence>
<sequence length="434" mass="48603">MQVSVETGEGLQRRMKVALPAEQIEAELDKRLKQMARTARLSGFRPGKVPLKLLRQRYEEQLRHEVVGDLVPSAFAEAVTQESLNLAGRPSIEPILSPEERQYGFTAVFEVFPEVELADLGGKTVQRPQVEVTDADVDEVVQRLREQRKSWQPVERPAQAKDSVVVDYQGRIDGAEFDGGTGSDVRVEIGSGRLMPGFEDGLVGASAGEQRILELSFPADHPNPELQGKAAQFAVTVKEVEEPVLPEVDAEFVRSFGIAEGEVEQLYRDVRENLERERRRRTGERVKAQVMDVLLEVHTLPIPESLVKEEVQSLKEQAREGLQGNPQIDLPDSLFEDTARRRVTLGLILREIVQRHEIEVDAERVRAAVEELAASYESPEEVIRYYYGDRKLLGSIESKVLEDQVVDWVLASLTVEEMPMSFEELASADAGAEA</sequence>
<dbReference type="InterPro" id="IPR027304">
    <property type="entry name" value="Trigger_fact/SurA_dom_sf"/>
</dbReference>
<dbReference type="Pfam" id="PF00254">
    <property type="entry name" value="FKBP_C"/>
    <property type="match status" value="1"/>
</dbReference>
<reference evidence="15 16" key="1">
    <citation type="submission" date="2011-09" db="EMBL/GenBank/DDBJ databases">
        <title>Complete sequence of chromosome of Thioflavicoccus mobilis 8321.</title>
        <authorList>
            <consortium name="US DOE Joint Genome Institute"/>
            <person name="Lucas S."/>
            <person name="Han J."/>
            <person name="Lapidus A."/>
            <person name="Cheng J.-F."/>
            <person name="Goodwin L."/>
            <person name="Pitluck S."/>
            <person name="Peters L."/>
            <person name="Ovchinnikova G."/>
            <person name="Lu M."/>
            <person name="Detter J.C."/>
            <person name="Han C."/>
            <person name="Tapia R."/>
            <person name="Land M."/>
            <person name="Hauser L."/>
            <person name="Kyrpides N."/>
            <person name="Ivanova N."/>
            <person name="Pagani I."/>
            <person name="Vogl K."/>
            <person name="Liu Z."/>
            <person name="Imhoff J."/>
            <person name="Thiel V."/>
            <person name="Frigaard N.-U."/>
            <person name="Bryant D."/>
            <person name="Woyke T."/>
        </authorList>
    </citation>
    <scope>NUCLEOTIDE SEQUENCE [LARGE SCALE GENOMIC DNA]</scope>
    <source>
        <strain evidence="15 16">8321</strain>
    </source>
</reference>
<feature type="domain" description="PPIase FKBP-type" evidence="14">
    <location>
        <begin position="161"/>
        <end position="246"/>
    </location>
</feature>
<protein>
    <recommendedName>
        <fullName evidence="4 11">Trigger factor</fullName>
        <shortName evidence="11">TF</shortName>
        <ecNumber evidence="3 11">5.2.1.8</ecNumber>
    </recommendedName>
    <alternativeName>
        <fullName evidence="10 11">PPIase</fullName>
    </alternativeName>
</protein>
<dbReference type="PROSITE" id="PS50059">
    <property type="entry name" value="FKBP_PPIASE"/>
    <property type="match status" value="1"/>
</dbReference>
<dbReference type="OrthoDB" id="9767721at2"/>